<dbReference type="Proteomes" id="UP000557483">
    <property type="component" value="Unassembled WGS sequence"/>
</dbReference>
<comment type="caution">
    <text evidence="1">The sequence shown here is derived from an EMBL/GenBank/DDBJ whole genome shotgun (WGS) entry which is preliminary data.</text>
</comment>
<reference evidence="1 2" key="1">
    <citation type="submission" date="2020-06" db="EMBL/GenBank/DDBJ databases">
        <title>REHAB project genomes.</title>
        <authorList>
            <person name="Shaw L.P."/>
        </authorList>
    </citation>
    <scope>NUCLEOTIDE SEQUENCE [LARGE SCALE GENOMIC DNA]</scope>
    <source>
        <strain evidence="1 2">RHBSTW-00092</strain>
        <plasmid evidence="1">pRHBSTW-00092_4</plasmid>
    </source>
</reference>
<gene>
    <name evidence="1" type="ORF">HV064_29130</name>
</gene>
<protein>
    <submittedName>
        <fullName evidence="1">Uncharacterized protein</fullName>
    </submittedName>
</protein>
<name>A0A7H9GLM0_9ENTR</name>
<sequence length="584" mass="68224">MKEIVLKLSEAENVLREWFEAGIAFNLIFGPLHFRKESGLVHLRKCLAKIPLALRPQYYDILEKAFSPRHNILDILFRNNYDYDYDSLMLRGQLYAYAECLTKNYPKMPLKLLLTAAATPHSVLEPKKIIHAYYKVRTELERNSRQKLNITIVDPTLIALCKLVSERQLTSNLVDIEYGNPQGKMTPFKIHSFDLFTNKYRRLSNEKFSLDQVHGHFISIAHKLALGRDPLNEVSHPLLKDKKYTQWAPILHALCRKHENSSQVEYYKKYSKKFPLKYKHEFDSNSINHQIEKLNKRYCSLFRFLKPSPENFSQNQRNALKTTPPEVMQKMIVYHMIMFYFSLIKNAAWYIKVRDFMISLKMSYPQDYASKLFAFSSGDECMDDTLYNSFNEIFSANPVGLFPWMFSGLLPEPMELMTHYFSNKKNKDIEHIDKKNKSFRNIDLAASALTIPKFLNSLDRAKGINPSIMVKLPSNNSESCIFYTATGIPKEEGLYLAELFSKGLYIQRNIEESLTMELSEIEDLLLGICLLWHENFVGKISLSKFVNILQQNEINDISERTLKARKYKAKYWLMQWPGQLPLIS</sequence>
<geneLocation type="plasmid" evidence="1">
    <name>pRHBSTW-00092_4</name>
</geneLocation>
<organism evidence="1 2">
    <name type="scientific">Klebsiella grimontii</name>
    <dbReference type="NCBI Taxonomy" id="2058152"/>
    <lineage>
        <taxon>Bacteria</taxon>
        <taxon>Pseudomonadati</taxon>
        <taxon>Pseudomonadota</taxon>
        <taxon>Gammaproteobacteria</taxon>
        <taxon>Enterobacterales</taxon>
        <taxon>Enterobacteriaceae</taxon>
        <taxon>Klebsiella/Raoultella group</taxon>
        <taxon>Klebsiella</taxon>
    </lineage>
</organism>
<dbReference type="RefSeq" id="WP_040118446.1">
    <property type="nucleotide sequence ID" value="NZ_CABGVD010000044.1"/>
</dbReference>
<accession>A0A7H9GLM0</accession>
<evidence type="ECO:0000313" key="1">
    <source>
        <dbReference type="EMBL" id="MBA8127926.1"/>
    </source>
</evidence>
<evidence type="ECO:0000313" key="2">
    <source>
        <dbReference type="Proteomes" id="UP000557483"/>
    </source>
</evidence>
<dbReference type="EMBL" id="JABXRN010000004">
    <property type="protein sequence ID" value="MBA8127926.1"/>
    <property type="molecule type" value="Genomic_DNA"/>
</dbReference>
<proteinExistence type="predicted"/>
<keyword evidence="1" id="KW-0614">Plasmid</keyword>
<dbReference type="AlphaFoldDB" id="A0A7H9GLM0"/>